<organism evidence="1 2">
    <name type="scientific">Faecalibacterium prausnitzii</name>
    <dbReference type="NCBI Taxonomy" id="853"/>
    <lineage>
        <taxon>Bacteria</taxon>
        <taxon>Bacillati</taxon>
        <taxon>Bacillota</taxon>
        <taxon>Clostridia</taxon>
        <taxon>Eubacteriales</taxon>
        <taxon>Oscillospiraceae</taxon>
        <taxon>Faecalibacterium</taxon>
    </lineage>
</organism>
<dbReference type="InterPro" id="IPR014975">
    <property type="entry name" value="DUF1836"/>
</dbReference>
<dbReference type="EMBL" id="CABHMY010000086">
    <property type="protein sequence ID" value="VUW97458.1"/>
    <property type="molecule type" value="Genomic_DNA"/>
</dbReference>
<accession>A0A564SRL3</accession>
<dbReference type="Proteomes" id="UP000406184">
    <property type="component" value="Unassembled WGS sequence"/>
</dbReference>
<evidence type="ECO:0008006" key="3">
    <source>
        <dbReference type="Google" id="ProtNLM"/>
    </source>
</evidence>
<sequence>MRYTTTMNQEMKRRVTACAAGFSLPRYRELPSVGLYLDQTVQLVNSCFRGFPGVELTPSMVSNYVKKGVISHPVKKKYSREQLASLIYIVLSKNVLSLENIDTLFQMQRAHCTTAEAYDYFCDEVENCLPYIFGASSTICGLDPDADDEKRLLRGTIVAAVNKMYLDCCFVAMRQEEALWPGILSDLE</sequence>
<dbReference type="AlphaFoldDB" id="A0A564SRL3"/>
<protein>
    <recommendedName>
        <fullName evidence="3">DUF1836 domain-containing protein</fullName>
    </recommendedName>
</protein>
<reference evidence="1 2" key="1">
    <citation type="submission" date="2019-07" db="EMBL/GenBank/DDBJ databases">
        <authorList>
            <person name="Hibberd C M."/>
            <person name="Gehrig L. J."/>
            <person name="Chang H.-W."/>
            <person name="Venkatesh S."/>
        </authorList>
    </citation>
    <scope>NUCLEOTIDE SEQUENCE [LARGE SCALE GENOMIC DNA]</scope>
    <source>
        <strain evidence="1">Faecalibacterium_prausnitzii_JG_BgPS064</strain>
    </source>
</reference>
<dbReference type="PANTHER" id="PTHR40056">
    <property type="entry name" value="HYPOTHETICAL CYTOSOLIC PROTEIN"/>
    <property type="match status" value="1"/>
</dbReference>
<gene>
    <name evidence="1" type="ORF">FPPS064S07_02373</name>
</gene>
<dbReference type="Pfam" id="PF08876">
    <property type="entry name" value="DUF1836"/>
    <property type="match status" value="1"/>
</dbReference>
<proteinExistence type="predicted"/>
<dbReference type="PANTHER" id="PTHR40056:SF1">
    <property type="entry name" value="DUF1836 DOMAIN-CONTAINING PROTEIN"/>
    <property type="match status" value="1"/>
</dbReference>
<evidence type="ECO:0000313" key="2">
    <source>
        <dbReference type="Proteomes" id="UP000406184"/>
    </source>
</evidence>
<name>A0A564SRL3_9FIRM</name>
<keyword evidence="2" id="KW-1185">Reference proteome</keyword>
<evidence type="ECO:0000313" key="1">
    <source>
        <dbReference type="EMBL" id="VUW97458.1"/>
    </source>
</evidence>